<sequence length="117" mass="12855">MMMGVVLCLMMQLPLFVMPMAMAGGVDMPSSMTHLQSVVGMPDTMMEDTSSSRMAMEDSMAPCCQSHHAVCEAGLLPEKQTLAPVRMSEAAFPFYEAQRPLWSFRALPWRPPAALSV</sequence>
<comment type="caution">
    <text evidence="2">The sequence shown here is derived from an EMBL/GenBank/DDBJ whole genome shotgun (WGS) entry which is preliminary data.</text>
</comment>
<keyword evidence="3" id="KW-1185">Reference proteome</keyword>
<reference evidence="2 3" key="1">
    <citation type="journal article" date="2016" name="PLoS ONE">
        <title>Whole-Genome Sequence Analysis of Bombella intestini LMG 28161T, a Novel Acetic Acid Bacterium Isolated from the Crop of a Red-Tailed Bumble Bee, Bombus lapidarius.</title>
        <authorList>
            <person name="Li L."/>
            <person name="Illeghems K."/>
            <person name="Van Kerrebroeck S."/>
            <person name="Borremans W."/>
            <person name="Cleenwerck I."/>
            <person name="Smagghe G."/>
            <person name="De Vuyst L."/>
            <person name="Vandamme P."/>
        </authorList>
    </citation>
    <scope>NUCLEOTIDE SEQUENCE [LARGE SCALE GENOMIC DNA]</scope>
    <source>
        <strain evidence="2 3">R-52487</strain>
    </source>
</reference>
<name>A0A1S8GNZ6_9PROT</name>
<keyword evidence="1" id="KW-0732">Signal</keyword>
<evidence type="ECO:0000256" key="1">
    <source>
        <dbReference type="SAM" id="SignalP"/>
    </source>
</evidence>
<dbReference type="STRING" id="1539051.AL01_07540"/>
<dbReference type="EMBL" id="JATM01000004">
    <property type="protein sequence ID" value="OOL17810.1"/>
    <property type="molecule type" value="Genomic_DNA"/>
</dbReference>
<gene>
    <name evidence="2" type="ORF">AL01_07540</name>
</gene>
<dbReference type="AlphaFoldDB" id="A0A1S8GNZ6"/>
<accession>A0A1S8GNZ6</accession>
<organism evidence="2 3">
    <name type="scientific">Bombella intestini</name>
    <dbReference type="NCBI Taxonomy" id="1539051"/>
    <lineage>
        <taxon>Bacteria</taxon>
        <taxon>Pseudomonadati</taxon>
        <taxon>Pseudomonadota</taxon>
        <taxon>Alphaproteobacteria</taxon>
        <taxon>Acetobacterales</taxon>
        <taxon>Acetobacteraceae</taxon>
        <taxon>Bombella</taxon>
    </lineage>
</organism>
<evidence type="ECO:0000313" key="2">
    <source>
        <dbReference type="EMBL" id="OOL17810.1"/>
    </source>
</evidence>
<dbReference type="Proteomes" id="UP000200980">
    <property type="component" value="Unassembled WGS sequence"/>
</dbReference>
<feature type="signal peptide" evidence="1">
    <location>
        <begin position="1"/>
        <end position="23"/>
    </location>
</feature>
<proteinExistence type="predicted"/>
<evidence type="ECO:0008006" key="4">
    <source>
        <dbReference type="Google" id="ProtNLM"/>
    </source>
</evidence>
<evidence type="ECO:0000313" key="3">
    <source>
        <dbReference type="Proteomes" id="UP000200980"/>
    </source>
</evidence>
<protein>
    <recommendedName>
        <fullName evidence="4">DUF2946 domain-containing protein</fullName>
    </recommendedName>
</protein>
<feature type="chain" id="PRO_5012910366" description="DUF2946 domain-containing protein" evidence="1">
    <location>
        <begin position="24"/>
        <end position="117"/>
    </location>
</feature>